<dbReference type="EMBL" id="BSNC01000005">
    <property type="protein sequence ID" value="GLP97058.1"/>
    <property type="molecule type" value="Genomic_DNA"/>
</dbReference>
<sequence length="69" mass="7413">MTLAEMGQRVEHISQIEFTLVAEPLIGAADKLAIEPGMAVYMAHVAAVAPAPCKNERLENSMAFSPKCL</sequence>
<keyword evidence="2" id="KW-1185">Reference proteome</keyword>
<reference evidence="1" key="2">
    <citation type="submission" date="2023-01" db="EMBL/GenBank/DDBJ databases">
        <title>Draft genome sequence of Paraferrimonas sedimenticola strain NBRC 101628.</title>
        <authorList>
            <person name="Sun Q."/>
            <person name="Mori K."/>
        </authorList>
    </citation>
    <scope>NUCLEOTIDE SEQUENCE</scope>
    <source>
        <strain evidence="1">NBRC 101628</strain>
    </source>
</reference>
<comment type="caution">
    <text evidence="1">The sequence shown here is derived from an EMBL/GenBank/DDBJ whole genome shotgun (WGS) entry which is preliminary data.</text>
</comment>
<evidence type="ECO:0000313" key="2">
    <source>
        <dbReference type="Proteomes" id="UP001161422"/>
    </source>
</evidence>
<gene>
    <name evidence="1" type="ORF">GCM10007895_23640</name>
</gene>
<dbReference type="AlphaFoldDB" id="A0AA37RXT0"/>
<dbReference type="Proteomes" id="UP001161422">
    <property type="component" value="Unassembled WGS sequence"/>
</dbReference>
<reference evidence="1" key="1">
    <citation type="journal article" date="2014" name="Int. J. Syst. Evol. Microbiol.">
        <title>Complete genome sequence of Corynebacterium casei LMG S-19264T (=DSM 44701T), isolated from a smear-ripened cheese.</title>
        <authorList>
            <consortium name="US DOE Joint Genome Institute (JGI-PGF)"/>
            <person name="Walter F."/>
            <person name="Albersmeier A."/>
            <person name="Kalinowski J."/>
            <person name="Ruckert C."/>
        </authorList>
    </citation>
    <scope>NUCLEOTIDE SEQUENCE</scope>
    <source>
        <strain evidence="1">NBRC 101628</strain>
    </source>
</reference>
<accession>A0AA37RXT0</accession>
<protein>
    <submittedName>
        <fullName evidence="1">Uncharacterized protein</fullName>
    </submittedName>
</protein>
<name>A0AA37RXT0_9GAMM</name>
<evidence type="ECO:0000313" key="1">
    <source>
        <dbReference type="EMBL" id="GLP97058.1"/>
    </source>
</evidence>
<organism evidence="1 2">
    <name type="scientific">Paraferrimonas sedimenticola</name>
    <dbReference type="NCBI Taxonomy" id="375674"/>
    <lineage>
        <taxon>Bacteria</taxon>
        <taxon>Pseudomonadati</taxon>
        <taxon>Pseudomonadota</taxon>
        <taxon>Gammaproteobacteria</taxon>
        <taxon>Alteromonadales</taxon>
        <taxon>Ferrimonadaceae</taxon>
        <taxon>Paraferrimonas</taxon>
    </lineage>
</organism>
<proteinExistence type="predicted"/>